<evidence type="ECO:0000313" key="2">
    <source>
        <dbReference type="EMBL" id="BAR54055.1"/>
    </source>
</evidence>
<dbReference type="EMBL" id="AP014685">
    <property type="protein sequence ID" value="BAR54055.1"/>
    <property type="molecule type" value="Genomic_DNA"/>
</dbReference>
<keyword evidence="1" id="KW-1133">Transmembrane helix</keyword>
<dbReference type="AlphaFoldDB" id="A0A0E3VSK2"/>
<sequence length="42" mass="4551">MMPTDALLMTIVVVAIFVTFAAALAWADRQTSAGRLDPDSKR</sequence>
<keyword evidence="1" id="KW-0812">Transmembrane</keyword>
<keyword evidence="1" id="KW-0472">Membrane</keyword>
<feature type="transmembrane region" description="Helical" evidence="1">
    <location>
        <begin position="6"/>
        <end position="27"/>
    </location>
</feature>
<accession>A0A0E3VSK2</accession>
<dbReference type="RefSeq" id="WP_283822461.1">
    <property type="nucleotide sequence ID" value="NZ_CP126038.1"/>
</dbReference>
<reference evidence="2 3" key="1">
    <citation type="submission" date="2014-11" db="EMBL/GenBank/DDBJ databases">
        <title>Symbiosis island explosion on the genome of extra-slow-growing strains of soybean bradyrhizobia with massive insertion sequences.</title>
        <authorList>
            <person name="Iida T."/>
            <person name="Minamisawa K."/>
        </authorList>
    </citation>
    <scope>NUCLEOTIDE SEQUENCE [LARGE SCALE GENOMIC DNA]</scope>
    <source>
        <strain evidence="2 3">NK6</strain>
    </source>
</reference>
<organism evidence="2 3">
    <name type="scientific">Bradyrhizobium diazoefficiens</name>
    <dbReference type="NCBI Taxonomy" id="1355477"/>
    <lineage>
        <taxon>Bacteria</taxon>
        <taxon>Pseudomonadati</taxon>
        <taxon>Pseudomonadota</taxon>
        <taxon>Alphaproteobacteria</taxon>
        <taxon>Hyphomicrobiales</taxon>
        <taxon>Nitrobacteraceae</taxon>
        <taxon>Bradyrhizobium</taxon>
    </lineage>
</organism>
<dbReference type="Proteomes" id="UP000063308">
    <property type="component" value="Chromosome"/>
</dbReference>
<evidence type="ECO:0000313" key="3">
    <source>
        <dbReference type="Proteomes" id="UP000063308"/>
    </source>
</evidence>
<evidence type="ECO:0000256" key="1">
    <source>
        <dbReference type="SAM" id="Phobius"/>
    </source>
</evidence>
<protein>
    <submittedName>
        <fullName evidence="2">Uncharacterized protein</fullName>
    </submittedName>
</protein>
<proteinExistence type="predicted"/>
<name>A0A0E3VSK2_9BRAD</name>
<gene>
    <name evidence="2" type="ORF">NK6_870</name>
</gene>